<feature type="domain" description="Di-haem cytochrome c peroxidase" evidence="1">
    <location>
        <begin position="2"/>
        <end position="36"/>
    </location>
</feature>
<dbReference type="InterPro" id="IPR004852">
    <property type="entry name" value="Di-haem_cyt_c_peroxidsae"/>
</dbReference>
<proteinExistence type="predicted"/>
<protein>
    <recommendedName>
        <fullName evidence="1">Di-haem cytochrome c peroxidase domain-containing protein</fullName>
    </recommendedName>
</protein>
<evidence type="ECO:0000259" key="1">
    <source>
        <dbReference type="Pfam" id="PF03150"/>
    </source>
</evidence>
<accession>A0A5S3YU25</accession>
<dbReference type="RefSeq" id="WP_138567806.1">
    <property type="nucleotide sequence ID" value="NZ_PNCM01000022.1"/>
</dbReference>
<dbReference type="GO" id="GO:0009055">
    <property type="term" value="F:electron transfer activity"/>
    <property type="evidence" value="ECO:0007669"/>
    <property type="project" value="InterPro"/>
</dbReference>
<dbReference type="AlphaFoldDB" id="A0A5S3YU25"/>
<dbReference type="Proteomes" id="UP000307362">
    <property type="component" value="Unassembled WGS sequence"/>
</dbReference>
<sequence>MYKAPISQHTIQDAIAEFERSLITTNAPFDHWLMGGNNAISAQAKQAINYLKTMAV</sequence>
<dbReference type="GO" id="GO:0016491">
    <property type="term" value="F:oxidoreductase activity"/>
    <property type="evidence" value="ECO:0007669"/>
    <property type="project" value="InterPro"/>
</dbReference>
<dbReference type="InterPro" id="IPR036909">
    <property type="entry name" value="Cyt_c-like_dom_sf"/>
</dbReference>
<gene>
    <name evidence="2" type="ORF">CWB73_11745</name>
</gene>
<evidence type="ECO:0000313" key="3">
    <source>
        <dbReference type="Proteomes" id="UP000307362"/>
    </source>
</evidence>
<evidence type="ECO:0000313" key="2">
    <source>
        <dbReference type="EMBL" id="TMP80171.1"/>
    </source>
</evidence>
<dbReference type="Pfam" id="PF03150">
    <property type="entry name" value="CCP_MauG"/>
    <property type="match status" value="1"/>
</dbReference>
<comment type="caution">
    <text evidence="2">The sequence shown here is derived from an EMBL/GenBank/DDBJ whole genome shotgun (WGS) entry which is preliminary data.</text>
</comment>
<name>A0A5S3YU25_9GAMM</name>
<reference evidence="3" key="2">
    <citation type="submission" date="2019-06" db="EMBL/GenBank/DDBJ databases">
        <title>Co-occurence of chitin degradation, pigmentation and bioactivity in marine Pseudoalteromonas.</title>
        <authorList>
            <person name="Sonnenschein E.C."/>
            <person name="Bech P.K."/>
        </authorList>
    </citation>
    <scope>NUCLEOTIDE SEQUENCE [LARGE SCALE GENOMIC DNA]</scope>
    <source>
        <strain evidence="3">S1189</strain>
    </source>
</reference>
<organism evidence="2 3">
    <name type="scientific">Pseudoalteromonas phenolica</name>
    <dbReference type="NCBI Taxonomy" id="161398"/>
    <lineage>
        <taxon>Bacteria</taxon>
        <taxon>Pseudomonadati</taxon>
        <taxon>Pseudomonadota</taxon>
        <taxon>Gammaproteobacteria</taxon>
        <taxon>Alteromonadales</taxon>
        <taxon>Pseudoalteromonadaceae</taxon>
        <taxon>Pseudoalteromonas</taxon>
    </lineage>
</organism>
<dbReference type="Gene3D" id="1.10.760.10">
    <property type="entry name" value="Cytochrome c-like domain"/>
    <property type="match status" value="1"/>
</dbReference>
<reference evidence="2 3" key="1">
    <citation type="submission" date="2017-12" db="EMBL/GenBank/DDBJ databases">
        <authorList>
            <person name="Paulsen S."/>
            <person name="Gram L.K."/>
        </authorList>
    </citation>
    <scope>NUCLEOTIDE SEQUENCE [LARGE SCALE GENOMIC DNA]</scope>
    <source>
        <strain evidence="2 3">S1189</strain>
    </source>
</reference>
<dbReference type="OrthoDB" id="6314958at2"/>
<dbReference type="GO" id="GO:0020037">
    <property type="term" value="F:heme binding"/>
    <property type="evidence" value="ECO:0007669"/>
    <property type="project" value="InterPro"/>
</dbReference>
<dbReference type="EMBL" id="PNCM01000022">
    <property type="protein sequence ID" value="TMP80171.1"/>
    <property type="molecule type" value="Genomic_DNA"/>
</dbReference>